<evidence type="ECO:0000256" key="2">
    <source>
        <dbReference type="ARBA" id="ARBA00022801"/>
    </source>
</evidence>
<reference evidence="6 7" key="1">
    <citation type="journal article" date="2017" name="Antonie Van Leeuwenhoek">
        <title>Phylogenomic resolution of the bacterial genus Pantoea and its relationship with Erwinia and Tatumella.</title>
        <authorList>
            <person name="Palmer M."/>
            <person name="Steenkamp E.T."/>
            <person name="Coetzee M.P."/>
            <person name="Chan W.Y."/>
            <person name="van Zyl E."/>
            <person name="De Maayer P."/>
            <person name="Coutinho T.A."/>
            <person name="Blom J."/>
            <person name="Smits T.H."/>
            <person name="Duffy B."/>
            <person name="Venter S.N."/>
        </authorList>
    </citation>
    <scope>NUCLEOTIDE SEQUENCE [LARGE SCALE GENOMIC DNA]</scope>
    <source>
        <strain evidence="6 7">LMG 5345</strain>
    </source>
</reference>
<proteinExistence type="predicted"/>
<keyword evidence="5" id="KW-0275">Fatty acid biosynthesis</keyword>
<sequence length="193" mass="22466">MNFLAHLHLAHLAESSLLGNLLADFVRGNPYEQWPTPVADGILMHRRLDAMTDSLPEVQEARPLFRPETRRVAPITLDVVWDHFLARHWATIHPEISLAAFSRFAEQRVVPQMAGTPESFQALNAVMWRERWFEHYADPARMARVLSGMAQRRPRLAALRDSYQDFIDHYDQLETLFFRFYPRLMALANEGKL</sequence>
<keyword evidence="1" id="KW-0444">Lipid biosynthesis</keyword>
<dbReference type="Pfam" id="PF04336">
    <property type="entry name" value="ACP_PD"/>
    <property type="match status" value="1"/>
</dbReference>
<dbReference type="EMBL" id="MLJJ01000014">
    <property type="protein sequence ID" value="ORM99509.1"/>
    <property type="molecule type" value="Genomic_DNA"/>
</dbReference>
<dbReference type="PANTHER" id="PTHR38764:SF1">
    <property type="entry name" value="ACYL CARRIER PROTEIN PHOSPHODIESTERASE"/>
    <property type="match status" value="1"/>
</dbReference>
<accession>A0ABX3USZ9</accession>
<evidence type="ECO:0000256" key="1">
    <source>
        <dbReference type="ARBA" id="ARBA00022516"/>
    </source>
</evidence>
<evidence type="ECO:0000256" key="4">
    <source>
        <dbReference type="ARBA" id="ARBA00023098"/>
    </source>
</evidence>
<protein>
    <submittedName>
        <fullName evidence="6">ACP phosphodiesterase</fullName>
    </submittedName>
</protein>
<keyword evidence="3" id="KW-0276">Fatty acid metabolism</keyword>
<keyword evidence="4" id="KW-0443">Lipid metabolism</keyword>
<dbReference type="PIRSF" id="PIRSF011489">
    <property type="entry name" value="DUF479"/>
    <property type="match status" value="1"/>
</dbReference>
<organism evidence="6 7">
    <name type="scientific">Pantoea septica</name>
    <dbReference type="NCBI Taxonomy" id="472695"/>
    <lineage>
        <taxon>Bacteria</taxon>
        <taxon>Pseudomonadati</taxon>
        <taxon>Pseudomonadota</taxon>
        <taxon>Gammaproteobacteria</taxon>
        <taxon>Enterobacterales</taxon>
        <taxon>Erwiniaceae</taxon>
        <taxon>Pantoea</taxon>
    </lineage>
</organism>
<dbReference type="InterPro" id="IPR007431">
    <property type="entry name" value="ACP_PD"/>
</dbReference>
<gene>
    <name evidence="6" type="ORF">HA46_09415</name>
</gene>
<keyword evidence="2" id="KW-0378">Hydrolase</keyword>
<name>A0ABX3USZ9_9GAMM</name>
<evidence type="ECO:0000256" key="5">
    <source>
        <dbReference type="ARBA" id="ARBA00023160"/>
    </source>
</evidence>
<comment type="caution">
    <text evidence="6">The sequence shown here is derived from an EMBL/GenBank/DDBJ whole genome shotgun (WGS) entry which is preliminary data.</text>
</comment>
<dbReference type="RefSeq" id="WP_033788783.1">
    <property type="nucleotide sequence ID" value="NZ_CCAQ010000003.1"/>
</dbReference>
<evidence type="ECO:0000256" key="3">
    <source>
        <dbReference type="ARBA" id="ARBA00022832"/>
    </source>
</evidence>
<keyword evidence="7" id="KW-1185">Reference proteome</keyword>
<evidence type="ECO:0000313" key="6">
    <source>
        <dbReference type="EMBL" id="ORM99509.1"/>
    </source>
</evidence>
<dbReference type="Proteomes" id="UP000193785">
    <property type="component" value="Unassembled WGS sequence"/>
</dbReference>
<evidence type="ECO:0000313" key="7">
    <source>
        <dbReference type="Proteomes" id="UP000193785"/>
    </source>
</evidence>
<dbReference type="PANTHER" id="PTHR38764">
    <property type="entry name" value="ACYL CARRIER PROTEIN PHOSPHODIESTERASE"/>
    <property type="match status" value="1"/>
</dbReference>